<dbReference type="Proteomes" id="UP000663671">
    <property type="component" value="Chromosome 7"/>
</dbReference>
<dbReference type="PANTHER" id="PTHR43861">
    <property type="entry name" value="TRANS-ACONITATE 2-METHYLTRANSFERASE-RELATED"/>
    <property type="match status" value="1"/>
</dbReference>
<evidence type="ECO:0000259" key="1">
    <source>
        <dbReference type="Pfam" id="PF08242"/>
    </source>
</evidence>
<dbReference type="GO" id="GO:0032259">
    <property type="term" value="P:methylation"/>
    <property type="evidence" value="ECO:0007669"/>
    <property type="project" value="UniProtKB-KW"/>
</dbReference>
<dbReference type="GO" id="GO:0008168">
    <property type="term" value="F:methyltransferase activity"/>
    <property type="evidence" value="ECO:0007669"/>
    <property type="project" value="UniProtKB-KW"/>
</dbReference>
<organism evidence="2 3">
    <name type="scientific">Ajellomyces capsulatus</name>
    <name type="common">Darling's disease fungus</name>
    <name type="synonym">Histoplasma capsulatum</name>
    <dbReference type="NCBI Taxonomy" id="5037"/>
    <lineage>
        <taxon>Eukaryota</taxon>
        <taxon>Fungi</taxon>
        <taxon>Dikarya</taxon>
        <taxon>Ascomycota</taxon>
        <taxon>Pezizomycotina</taxon>
        <taxon>Eurotiomycetes</taxon>
        <taxon>Eurotiomycetidae</taxon>
        <taxon>Onygenales</taxon>
        <taxon>Ajellomycetaceae</taxon>
        <taxon>Histoplasma</taxon>
    </lineage>
</organism>
<dbReference type="InterPro" id="IPR029063">
    <property type="entry name" value="SAM-dependent_MTases_sf"/>
</dbReference>
<accession>A0A8A1M9X4</accession>
<dbReference type="OrthoDB" id="6329284at2759"/>
<gene>
    <name evidence="2" type="ORF">I7I51_02478</name>
</gene>
<name>A0A8A1M9X4_AJECA</name>
<protein>
    <submittedName>
        <fullName evidence="2">Methyltransferase</fullName>
    </submittedName>
</protein>
<proteinExistence type="predicted"/>
<dbReference type="AlphaFoldDB" id="A0A8A1M9X4"/>
<reference evidence="2" key="1">
    <citation type="submission" date="2021-01" db="EMBL/GenBank/DDBJ databases">
        <title>Chromosome-level genome assembly of a human fungal pathogen reveals clustering of transcriptionally co-regulated genes.</title>
        <authorList>
            <person name="Voorhies M."/>
            <person name="Cohen S."/>
            <person name="Shea T.P."/>
            <person name="Petrus S."/>
            <person name="Munoz J.F."/>
            <person name="Poplawski S."/>
            <person name="Goldman W.E."/>
            <person name="Michael T."/>
            <person name="Cuomo C.A."/>
            <person name="Sil A."/>
            <person name="Beyhan S."/>
        </authorList>
    </citation>
    <scope>NUCLEOTIDE SEQUENCE</scope>
    <source>
        <strain evidence="2">WU24</strain>
    </source>
</reference>
<keyword evidence="2" id="KW-0489">Methyltransferase</keyword>
<sequence>MANPTNAEALTAWDLNASFWDQHMGYEGNDYYRIVELPSLERTAAVKPGDRALDLATGNGLVARWLASKGARVIATDGSQAMIDHAKQRSTNANGENVNSISYQILDATSTQSFENFIAKETAEEGPFDIVVMNMAIMDIATLEPLAAALPKLLKQNTGRFVATLLHPLITAGSTRVLEYGDSRETGREEEHVSLKITTYLHSPAPMKAEAIKGQPFYQYTFHRPIHEVLSPFLRSGLVLDAFEEPNFDPEYNNSRQIDPRSLRYVTEIPKILAFRMRTIGY</sequence>
<dbReference type="Gene3D" id="3.40.50.150">
    <property type="entry name" value="Vaccinia Virus protein VP39"/>
    <property type="match status" value="1"/>
</dbReference>
<dbReference type="CDD" id="cd02440">
    <property type="entry name" value="AdoMet_MTases"/>
    <property type="match status" value="1"/>
</dbReference>
<dbReference type="VEuPathDB" id="FungiDB:I7I51_02478"/>
<feature type="domain" description="Methyltransferase type 12" evidence="1">
    <location>
        <begin position="53"/>
        <end position="157"/>
    </location>
</feature>
<dbReference type="PANTHER" id="PTHR43861:SF1">
    <property type="entry name" value="TRANS-ACONITATE 2-METHYLTRANSFERASE"/>
    <property type="match status" value="1"/>
</dbReference>
<evidence type="ECO:0000313" key="2">
    <source>
        <dbReference type="EMBL" id="QSS62739.1"/>
    </source>
</evidence>
<dbReference type="InterPro" id="IPR013217">
    <property type="entry name" value="Methyltransf_12"/>
</dbReference>
<evidence type="ECO:0000313" key="3">
    <source>
        <dbReference type="Proteomes" id="UP000663671"/>
    </source>
</evidence>
<keyword evidence="2" id="KW-0808">Transferase</keyword>
<dbReference type="SUPFAM" id="SSF53335">
    <property type="entry name" value="S-adenosyl-L-methionine-dependent methyltransferases"/>
    <property type="match status" value="1"/>
</dbReference>
<dbReference type="Pfam" id="PF08242">
    <property type="entry name" value="Methyltransf_12"/>
    <property type="match status" value="1"/>
</dbReference>
<dbReference type="EMBL" id="CP069112">
    <property type="protein sequence ID" value="QSS62739.1"/>
    <property type="molecule type" value="Genomic_DNA"/>
</dbReference>